<dbReference type="SMART" id="SM00382">
    <property type="entry name" value="AAA"/>
    <property type="match status" value="2"/>
</dbReference>
<dbReference type="InterPro" id="IPR003439">
    <property type="entry name" value="ABC_transporter-like_ATP-bd"/>
</dbReference>
<feature type="domain" description="ABC transmembrane type-1" evidence="12">
    <location>
        <begin position="982"/>
        <end position="1261"/>
    </location>
</feature>
<dbReference type="GO" id="GO:0005524">
    <property type="term" value="F:ATP binding"/>
    <property type="evidence" value="ECO:0007669"/>
    <property type="project" value="UniProtKB-KW"/>
</dbReference>
<feature type="transmembrane region" description="Helical" evidence="10">
    <location>
        <begin position="241"/>
        <end position="259"/>
    </location>
</feature>
<evidence type="ECO:0000256" key="10">
    <source>
        <dbReference type="SAM" id="Phobius"/>
    </source>
</evidence>
<dbReference type="PANTHER" id="PTHR24223">
    <property type="entry name" value="ATP-BINDING CASSETTE SUB-FAMILY C"/>
    <property type="match status" value="1"/>
</dbReference>
<dbReference type="CDD" id="cd18596">
    <property type="entry name" value="ABC_6TM_VMR1_D1_like"/>
    <property type="match status" value="1"/>
</dbReference>
<feature type="transmembrane region" description="Helical" evidence="10">
    <location>
        <begin position="461"/>
        <end position="479"/>
    </location>
</feature>
<feature type="transmembrane region" description="Helical" evidence="10">
    <location>
        <begin position="977"/>
        <end position="998"/>
    </location>
</feature>
<dbReference type="Pfam" id="PF00664">
    <property type="entry name" value="ABC_membrane"/>
    <property type="match status" value="1"/>
</dbReference>
<comment type="subcellular location">
    <subcellularLocation>
        <location evidence="1">Membrane</location>
        <topology evidence="1">Multi-pass membrane protein</topology>
    </subcellularLocation>
</comment>
<dbReference type="InterPro" id="IPR011527">
    <property type="entry name" value="ABC1_TM_dom"/>
</dbReference>
<dbReference type="GO" id="GO:0140359">
    <property type="term" value="F:ABC-type transporter activity"/>
    <property type="evidence" value="ECO:0007669"/>
    <property type="project" value="InterPro"/>
</dbReference>
<evidence type="ECO:0000313" key="14">
    <source>
        <dbReference type="Proteomes" id="UP001182556"/>
    </source>
</evidence>
<evidence type="ECO:0000259" key="12">
    <source>
        <dbReference type="PROSITE" id="PS50929"/>
    </source>
</evidence>
<feature type="transmembrane region" description="Helical" evidence="10">
    <location>
        <begin position="1018"/>
        <end position="1042"/>
    </location>
</feature>
<dbReference type="Pfam" id="PF00005">
    <property type="entry name" value="ABC_tran"/>
    <property type="match status" value="2"/>
</dbReference>
<evidence type="ECO:0000256" key="3">
    <source>
        <dbReference type="ARBA" id="ARBA00022692"/>
    </source>
</evidence>
<dbReference type="InterPro" id="IPR003593">
    <property type="entry name" value="AAA+_ATPase"/>
</dbReference>
<dbReference type="SUPFAM" id="SSF52540">
    <property type="entry name" value="P-loop containing nucleoside triphosphate hydrolases"/>
    <property type="match status" value="2"/>
</dbReference>
<evidence type="ECO:0000256" key="4">
    <source>
        <dbReference type="ARBA" id="ARBA00022737"/>
    </source>
</evidence>
<feature type="transmembrane region" description="Helical" evidence="10">
    <location>
        <begin position="326"/>
        <end position="348"/>
    </location>
</feature>
<keyword evidence="5" id="KW-0547">Nucleotide-binding</keyword>
<feature type="transmembrane region" description="Helical" evidence="10">
    <location>
        <begin position="1208"/>
        <end position="1228"/>
    </location>
</feature>
<dbReference type="EMBL" id="JAODAN010000001">
    <property type="protein sequence ID" value="KAK1926905.1"/>
    <property type="molecule type" value="Genomic_DNA"/>
</dbReference>
<dbReference type="PROSITE" id="PS50929">
    <property type="entry name" value="ABC_TM1F"/>
    <property type="match status" value="2"/>
</dbReference>
<feature type="domain" description="ABC transporter" evidence="11">
    <location>
        <begin position="1296"/>
        <end position="1506"/>
    </location>
</feature>
<sequence>MSSPPSSARSDLTTSTLKGEDDSGRDIPVFVNRFLRHVRLLRILLGLSLLLATGLEVALAIDWIKHERDPVHQSMKDLSAWVGWTDFAGTLVIVICLSIYILSSVRPVRSTVTGDTLPNLGLHRVLCQSIFLLSALNLLMHATPGIVYTATTYRAAPDSHSAPELVTARTVALVCTFLSSGLMQRGPLRHYTPIDLGTGFGINAATNVIPGGKAIKGSVKPGDSDIEVQPKFDAGGDKDNVLEYGSTSMLSFIFLIYMAKLLRTSMHKDQLQPNDLPYLEESIRNAGADQDLRIRVQDDAKGIRLPVGDGKITKWMLIKHLWRGRGMTVFITFCVETIVTLFGYLQIYSMHEIILAFDRAPEEGHDRAYARLMCWGLFVGQTVTSVLSAYSSARENYLIHTPVRMSLASLLFRKILRTTDVKSVEAHNLTEAETQAGKGRSQIINLLTIDSGSMASLATHVWNATNAIVALAIGVVFLYQMFGVSALIGIASFLLSAPISVFISRSSYVADRAWARYRDARASALKEFLLCYKVIKLNAFEPYFRRRIERLRDVEVVWQRWRYTLGTSFNILADELPSVAILVIFFFHTKVFGHRLEPASAFVALSVFSKVKSGLQFIPQFIQTLSNTLVAINRLVAFLNRPEVDLDEWSENETEIVFERASFSWPVADTDEKDPKAFKLMNIDFRVPNGKVSLVCGPLGAGKSLLLRSMLGETNLLSGSLRSPRTHLDATPINGYSIVGPWTTETWLNDSVSYAPQQAYIRHGTIRDNILSGQPMWRSRYKEALREASLLSDLALLSDGDLTEVGDHGVTLSGGQKARVNLARCIYSRSRFVYLDDILSAVDAHTAQFIVEQCFSGPLLKDRTVVLVSHHVTLCLPVVDFFISLKEGRIEQACSISEAQTESLQELQHQSPMSGLLSPIIEQQLLVQSPPDEDLLNDGAGAEDDRAARQVYKSEVSAIGRVSSNHYMLVFTAAGGLFYWSIFAIVFGLAVVLSEIMVPLLYRHWSGDTDPAHLNTDLLIYLGLTTAGVFAGGARWIWLYGVGNVGFYNRGSRAIHATLLNFICTAPLSFFEETPKGRLMNIFGQDMWRLDANSADDFGRTLMAALDVGASALMVCSQVPALLSILVIFGVPLYWLSNVLGKLRADLRRVTNVATSPLVTLYNDTIEGIVMIRAFGSSKLMISTMQVLINRERVAWVSDFLVYNWVRGLIRAMASVFVTATGFVLLGTNLTGPQAGFILVFAVNASQGLFNLLECYSNLEQTFVSAERINHYITMDMAEPTTGVVPEKSWPDRGSIKFRDISVRYAEDLPEVLHKVSFDVEPGMRVGLVGATGSGKSTLALTIFRAIEPHNGSIEIDGLDISQVKLDELRSRLNMVVQDGTLCSGTLRDALDITGSIDDHEIYEALRRVHLIPDNATAEELKHNPFANLDTFVAVEGANFSHGQRQLLCLARALLKPGKILVMDEATSSVDFDDRVLVLDKGEVMEYGSPADLIGDENSAFRALCKAQGEEEFEKLTAMVRT</sequence>
<dbReference type="PROSITE" id="PS00211">
    <property type="entry name" value="ABC_TRANSPORTER_1"/>
    <property type="match status" value="2"/>
</dbReference>
<feature type="transmembrane region" description="Helical" evidence="10">
    <location>
        <begin position="40"/>
        <end position="61"/>
    </location>
</feature>
<dbReference type="Proteomes" id="UP001182556">
    <property type="component" value="Unassembled WGS sequence"/>
</dbReference>
<dbReference type="InterPro" id="IPR050173">
    <property type="entry name" value="ABC_transporter_C-like"/>
</dbReference>
<evidence type="ECO:0000256" key="6">
    <source>
        <dbReference type="ARBA" id="ARBA00022840"/>
    </source>
</evidence>
<dbReference type="GO" id="GO:0016887">
    <property type="term" value="F:ATP hydrolysis activity"/>
    <property type="evidence" value="ECO:0007669"/>
    <property type="project" value="InterPro"/>
</dbReference>
<keyword evidence="14" id="KW-1185">Reference proteome</keyword>
<evidence type="ECO:0000256" key="9">
    <source>
        <dbReference type="SAM" id="MobiDB-lite"/>
    </source>
</evidence>
<evidence type="ECO:0000256" key="5">
    <source>
        <dbReference type="ARBA" id="ARBA00022741"/>
    </source>
</evidence>
<evidence type="ECO:0000256" key="1">
    <source>
        <dbReference type="ARBA" id="ARBA00004141"/>
    </source>
</evidence>
<dbReference type="InterPro" id="IPR044726">
    <property type="entry name" value="ABCC_6TM_D2"/>
</dbReference>
<evidence type="ECO:0000256" key="7">
    <source>
        <dbReference type="ARBA" id="ARBA00022989"/>
    </source>
</evidence>
<feature type="region of interest" description="Disordered" evidence="9">
    <location>
        <begin position="1"/>
        <end position="20"/>
    </location>
</feature>
<keyword evidence="13" id="KW-0378">Hydrolase</keyword>
<evidence type="ECO:0000259" key="11">
    <source>
        <dbReference type="PROSITE" id="PS50893"/>
    </source>
</evidence>
<keyword evidence="6" id="KW-0067">ATP-binding</keyword>
<evidence type="ECO:0000256" key="8">
    <source>
        <dbReference type="ARBA" id="ARBA00023136"/>
    </source>
</evidence>
<keyword evidence="2" id="KW-0813">Transport</keyword>
<keyword evidence="7 10" id="KW-1133">Transmembrane helix</keyword>
<comment type="caution">
    <text evidence="13">The sequence shown here is derived from an EMBL/GenBank/DDBJ whole genome shotgun (WGS) entry which is preliminary data.</text>
</comment>
<organism evidence="13 14">
    <name type="scientific">Papiliotrema laurentii</name>
    <name type="common">Cryptococcus laurentii</name>
    <dbReference type="NCBI Taxonomy" id="5418"/>
    <lineage>
        <taxon>Eukaryota</taxon>
        <taxon>Fungi</taxon>
        <taxon>Dikarya</taxon>
        <taxon>Basidiomycota</taxon>
        <taxon>Agaricomycotina</taxon>
        <taxon>Tremellomycetes</taxon>
        <taxon>Tremellales</taxon>
        <taxon>Rhynchogastremaceae</taxon>
        <taxon>Papiliotrema</taxon>
    </lineage>
</organism>
<protein>
    <submittedName>
        <fullName evidence="13">P-loop containing nucleoside triphosphate hydrolase protein</fullName>
    </submittedName>
</protein>
<dbReference type="PANTHER" id="PTHR24223:SF353">
    <property type="entry name" value="ABC TRANSPORTER ATP-BINDING PROTEIN_PERMEASE VMR1-RELATED"/>
    <property type="match status" value="1"/>
</dbReference>
<feature type="transmembrane region" description="Helical" evidence="10">
    <location>
        <begin position="368"/>
        <end position="390"/>
    </location>
</feature>
<dbReference type="PROSITE" id="PS50893">
    <property type="entry name" value="ABC_TRANSPORTER_2"/>
    <property type="match status" value="2"/>
</dbReference>
<dbReference type="CDD" id="cd03250">
    <property type="entry name" value="ABCC_MRP_domain1"/>
    <property type="match status" value="1"/>
</dbReference>
<name>A0AAD9FVJ6_PAPLA</name>
<dbReference type="CDD" id="cd18580">
    <property type="entry name" value="ABC_6TM_ABCC_D2"/>
    <property type="match status" value="1"/>
</dbReference>
<feature type="transmembrane region" description="Helical" evidence="10">
    <location>
        <begin position="81"/>
        <end position="102"/>
    </location>
</feature>
<evidence type="ECO:0000256" key="2">
    <source>
        <dbReference type="ARBA" id="ARBA00022448"/>
    </source>
</evidence>
<dbReference type="Gene3D" id="1.20.1560.10">
    <property type="entry name" value="ABC transporter type 1, transmembrane domain"/>
    <property type="match status" value="2"/>
</dbReference>
<feature type="domain" description="ABC transmembrane type-1" evidence="12">
    <location>
        <begin position="403"/>
        <end position="627"/>
    </location>
</feature>
<keyword evidence="8 10" id="KW-0472">Membrane</keyword>
<reference evidence="13" key="1">
    <citation type="submission" date="2023-02" db="EMBL/GenBank/DDBJ databases">
        <title>Identification and recombinant expression of a fungal hydrolase from Papiliotrema laurentii that hydrolyzes apple cutin and clears colloidal polyester polyurethane.</title>
        <authorList>
            <consortium name="DOE Joint Genome Institute"/>
            <person name="Roman V.A."/>
            <person name="Bojanowski C."/>
            <person name="Crable B.R."/>
            <person name="Wagner D.N."/>
            <person name="Hung C.S."/>
            <person name="Nadeau L.J."/>
            <person name="Schratz L."/>
            <person name="Haridas S."/>
            <person name="Pangilinan J."/>
            <person name="Lipzen A."/>
            <person name="Na H."/>
            <person name="Yan M."/>
            <person name="Ng V."/>
            <person name="Grigoriev I.V."/>
            <person name="Spatafora J.W."/>
            <person name="Barlow D."/>
            <person name="Biffinger J."/>
            <person name="Kelley-Loughnane N."/>
            <person name="Varaljay V.A."/>
            <person name="Crookes-Goodson W.J."/>
        </authorList>
    </citation>
    <scope>NUCLEOTIDE SEQUENCE</scope>
    <source>
        <strain evidence="13">5307AH</strain>
    </source>
</reference>
<feature type="transmembrane region" description="Helical" evidence="10">
    <location>
        <begin position="1054"/>
        <end position="1071"/>
    </location>
</feature>
<dbReference type="Gene3D" id="3.40.50.300">
    <property type="entry name" value="P-loop containing nucleotide triphosphate hydrolases"/>
    <property type="match status" value="2"/>
</dbReference>
<dbReference type="GO" id="GO:0000329">
    <property type="term" value="C:fungal-type vacuole membrane"/>
    <property type="evidence" value="ECO:0007669"/>
    <property type="project" value="TreeGrafter"/>
</dbReference>
<keyword evidence="3 10" id="KW-0812">Transmembrane</keyword>
<feature type="domain" description="ABC transporter" evidence="11">
    <location>
        <begin position="656"/>
        <end position="912"/>
    </location>
</feature>
<proteinExistence type="predicted"/>
<gene>
    <name evidence="13" type="ORF">DB88DRAFT_1107</name>
</gene>
<dbReference type="InterPro" id="IPR017871">
    <property type="entry name" value="ABC_transporter-like_CS"/>
</dbReference>
<feature type="transmembrane region" description="Helical" evidence="10">
    <location>
        <begin position="485"/>
        <end position="503"/>
    </location>
</feature>
<dbReference type="InterPro" id="IPR027417">
    <property type="entry name" value="P-loop_NTPase"/>
</dbReference>
<evidence type="ECO:0000313" key="13">
    <source>
        <dbReference type="EMBL" id="KAK1926905.1"/>
    </source>
</evidence>
<accession>A0AAD9FVJ6</accession>
<dbReference type="SUPFAM" id="SSF90123">
    <property type="entry name" value="ABC transporter transmembrane region"/>
    <property type="match status" value="2"/>
</dbReference>
<feature type="compositionally biased region" description="Polar residues" evidence="9">
    <location>
        <begin position="1"/>
        <end position="17"/>
    </location>
</feature>
<dbReference type="InterPro" id="IPR036640">
    <property type="entry name" value="ABC1_TM_sf"/>
</dbReference>
<keyword evidence="4" id="KW-0677">Repeat</keyword>
<feature type="transmembrane region" description="Helical" evidence="10">
    <location>
        <begin position="1112"/>
        <end position="1136"/>
    </location>
</feature>